<proteinExistence type="predicted"/>
<comment type="caution">
    <text evidence="1">The sequence shown here is derived from an EMBL/GenBank/DDBJ whole genome shotgun (WGS) entry which is preliminary data.</text>
</comment>
<keyword evidence="2" id="KW-1185">Reference proteome</keyword>
<dbReference type="EMBL" id="BTGU01000034">
    <property type="protein sequence ID" value="GMN50517.1"/>
    <property type="molecule type" value="Genomic_DNA"/>
</dbReference>
<dbReference type="Proteomes" id="UP001187192">
    <property type="component" value="Unassembled WGS sequence"/>
</dbReference>
<reference evidence="1" key="1">
    <citation type="submission" date="2023-07" db="EMBL/GenBank/DDBJ databases">
        <title>draft genome sequence of fig (Ficus carica).</title>
        <authorList>
            <person name="Takahashi T."/>
            <person name="Nishimura K."/>
        </authorList>
    </citation>
    <scope>NUCLEOTIDE SEQUENCE</scope>
</reference>
<evidence type="ECO:0000313" key="2">
    <source>
        <dbReference type="Proteomes" id="UP001187192"/>
    </source>
</evidence>
<accession>A0AA88DCY2</accession>
<sequence>MASEALQTISLARRRFVSSIAMCRQRTQIFGDRATTDTLRRFGTRSSAIW</sequence>
<name>A0AA88DCY2_FICCA</name>
<dbReference type="AlphaFoldDB" id="A0AA88DCY2"/>
<organism evidence="1 2">
    <name type="scientific">Ficus carica</name>
    <name type="common">Common fig</name>
    <dbReference type="NCBI Taxonomy" id="3494"/>
    <lineage>
        <taxon>Eukaryota</taxon>
        <taxon>Viridiplantae</taxon>
        <taxon>Streptophyta</taxon>
        <taxon>Embryophyta</taxon>
        <taxon>Tracheophyta</taxon>
        <taxon>Spermatophyta</taxon>
        <taxon>Magnoliopsida</taxon>
        <taxon>eudicotyledons</taxon>
        <taxon>Gunneridae</taxon>
        <taxon>Pentapetalae</taxon>
        <taxon>rosids</taxon>
        <taxon>fabids</taxon>
        <taxon>Rosales</taxon>
        <taxon>Moraceae</taxon>
        <taxon>Ficeae</taxon>
        <taxon>Ficus</taxon>
    </lineage>
</organism>
<gene>
    <name evidence="1" type="ORF">TIFTF001_019671</name>
</gene>
<protein>
    <submittedName>
        <fullName evidence="1">Uncharacterized protein</fullName>
    </submittedName>
</protein>
<evidence type="ECO:0000313" key="1">
    <source>
        <dbReference type="EMBL" id="GMN50517.1"/>
    </source>
</evidence>